<dbReference type="InterPro" id="IPR038765">
    <property type="entry name" value="Papain-like_cys_pep_sf"/>
</dbReference>
<dbReference type="InterPro" id="IPR007921">
    <property type="entry name" value="CHAP_dom"/>
</dbReference>
<reference evidence="4" key="1">
    <citation type="submission" date="2023-08" db="EMBL/GenBank/DDBJ databases">
        <title>Rhodospirillaceae gen. nov., a novel taxon isolated from the Yangtze River Yuezi River estuary sludge.</title>
        <authorList>
            <person name="Ruan L."/>
        </authorList>
    </citation>
    <scope>NUCLEOTIDE SEQUENCE [LARGE SCALE GENOMIC DNA]</scope>
    <source>
        <strain evidence="4">R-7</strain>
    </source>
</reference>
<dbReference type="EMBL" id="JAUYVI010000003">
    <property type="protein sequence ID" value="MDQ7247816.1"/>
    <property type="molecule type" value="Genomic_DNA"/>
</dbReference>
<dbReference type="PROSITE" id="PS51257">
    <property type="entry name" value="PROKAR_LIPOPROTEIN"/>
    <property type="match status" value="1"/>
</dbReference>
<protein>
    <submittedName>
        <fullName evidence="3">CHAP domain-containing protein</fullName>
    </submittedName>
</protein>
<gene>
    <name evidence="3" type="ORF">Q8A70_09070</name>
</gene>
<organism evidence="3 4">
    <name type="scientific">Dongia sedimenti</name>
    <dbReference type="NCBI Taxonomy" id="3064282"/>
    <lineage>
        <taxon>Bacteria</taxon>
        <taxon>Pseudomonadati</taxon>
        <taxon>Pseudomonadota</taxon>
        <taxon>Alphaproteobacteria</taxon>
        <taxon>Rhodospirillales</taxon>
        <taxon>Dongiaceae</taxon>
        <taxon>Dongia</taxon>
    </lineage>
</organism>
<dbReference type="Gene3D" id="3.90.1720.10">
    <property type="entry name" value="endopeptidase domain like (from Nostoc punctiforme)"/>
    <property type="match status" value="1"/>
</dbReference>
<comment type="caution">
    <text evidence="3">The sequence shown here is derived from an EMBL/GenBank/DDBJ whole genome shotgun (WGS) entry which is preliminary data.</text>
</comment>
<dbReference type="PROSITE" id="PS50911">
    <property type="entry name" value="CHAP"/>
    <property type="match status" value="1"/>
</dbReference>
<evidence type="ECO:0000259" key="2">
    <source>
        <dbReference type="PROSITE" id="PS50911"/>
    </source>
</evidence>
<evidence type="ECO:0000313" key="3">
    <source>
        <dbReference type="EMBL" id="MDQ7247816.1"/>
    </source>
</evidence>
<dbReference type="Proteomes" id="UP001230156">
    <property type="component" value="Unassembled WGS sequence"/>
</dbReference>
<feature type="domain" description="Peptidase C51" evidence="2">
    <location>
        <begin position="24"/>
        <end position="147"/>
    </location>
</feature>
<evidence type="ECO:0000256" key="1">
    <source>
        <dbReference type="SAM" id="SignalP"/>
    </source>
</evidence>
<evidence type="ECO:0000313" key="4">
    <source>
        <dbReference type="Proteomes" id="UP001230156"/>
    </source>
</evidence>
<sequence>MSPSRRRPYFFGRNALLALMLAGCGTHSAAPKAVGPVPGVADTEVGGSCVLYARAASGIDIRGDAFSWWDLAAGRYLRGNMPEAGAVLVLPQTERLRRGHLAVVRQVIDQRDILVDHSNWVPGRIITGMQVQDVSPDNDWTQLRFFNPQYGVFGSIYPADGFIYQMPPLVPTSG</sequence>
<keyword evidence="1" id="KW-0732">Signal</keyword>
<proteinExistence type="predicted"/>
<feature type="chain" id="PRO_5046235120" evidence="1">
    <location>
        <begin position="30"/>
        <end position="174"/>
    </location>
</feature>
<feature type="signal peptide" evidence="1">
    <location>
        <begin position="1"/>
        <end position="29"/>
    </location>
</feature>
<dbReference type="RefSeq" id="WP_379955253.1">
    <property type="nucleotide sequence ID" value="NZ_JAUYVI010000003.1"/>
</dbReference>
<dbReference type="SUPFAM" id="SSF54001">
    <property type="entry name" value="Cysteine proteinases"/>
    <property type="match status" value="1"/>
</dbReference>
<accession>A0ABU0YJC4</accession>
<name>A0ABU0YJC4_9PROT</name>
<dbReference type="Pfam" id="PF05257">
    <property type="entry name" value="CHAP"/>
    <property type="match status" value="1"/>
</dbReference>
<keyword evidence="4" id="KW-1185">Reference proteome</keyword>